<dbReference type="AlphaFoldDB" id="A0AAN8JG73"/>
<keyword evidence="3" id="KW-1185">Reference proteome</keyword>
<accession>A0AAN8JG73</accession>
<dbReference type="Proteomes" id="UP001347796">
    <property type="component" value="Unassembled WGS sequence"/>
</dbReference>
<dbReference type="EMBL" id="JAZGQO010000010">
    <property type="protein sequence ID" value="KAK6175584.1"/>
    <property type="molecule type" value="Genomic_DNA"/>
</dbReference>
<proteinExistence type="predicted"/>
<name>A0AAN8JG73_PATCE</name>
<protein>
    <submittedName>
        <fullName evidence="2">Uncharacterized protein</fullName>
    </submittedName>
</protein>
<gene>
    <name evidence="2" type="ORF">SNE40_014014</name>
</gene>
<feature type="region of interest" description="Disordered" evidence="1">
    <location>
        <begin position="232"/>
        <end position="263"/>
    </location>
</feature>
<evidence type="ECO:0000313" key="3">
    <source>
        <dbReference type="Proteomes" id="UP001347796"/>
    </source>
</evidence>
<comment type="caution">
    <text evidence="2">The sequence shown here is derived from an EMBL/GenBank/DDBJ whole genome shotgun (WGS) entry which is preliminary data.</text>
</comment>
<evidence type="ECO:0000313" key="2">
    <source>
        <dbReference type="EMBL" id="KAK6175584.1"/>
    </source>
</evidence>
<reference evidence="2 3" key="1">
    <citation type="submission" date="2024-01" db="EMBL/GenBank/DDBJ databases">
        <title>The genome of the rayed Mediterranean limpet Patella caerulea (Linnaeus, 1758).</title>
        <authorList>
            <person name="Anh-Thu Weber A."/>
            <person name="Halstead-Nussloch G."/>
        </authorList>
    </citation>
    <scope>NUCLEOTIDE SEQUENCE [LARGE SCALE GENOMIC DNA]</scope>
    <source>
        <strain evidence="2">AATW-2023a</strain>
        <tissue evidence="2">Whole specimen</tissue>
    </source>
</reference>
<organism evidence="2 3">
    <name type="scientific">Patella caerulea</name>
    <name type="common">Rayed Mediterranean limpet</name>
    <dbReference type="NCBI Taxonomy" id="87958"/>
    <lineage>
        <taxon>Eukaryota</taxon>
        <taxon>Metazoa</taxon>
        <taxon>Spiralia</taxon>
        <taxon>Lophotrochozoa</taxon>
        <taxon>Mollusca</taxon>
        <taxon>Gastropoda</taxon>
        <taxon>Patellogastropoda</taxon>
        <taxon>Patelloidea</taxon>
        <taxon>Patellidae</taxon>
        <taxon>Patella</taxon>
    </lineage>
</organism>
<feature type="compositionally biased region" description="Basic and acidic residues" evidence="1">
    <location>
        <begin position="232"/>
        <end position="241"/>
    </location>
</feature>
<feature type="region of interest" description="Disordered" evidence="1">
    <location>
        <begin position="399"/>
        <end position="424"/>
    </location>
</feature>
<evidence type="ECO:0000256" key="1">
    <source>
        <dbReference type="SAM" id="MobiDB-lite"/>
    </source>
</evidence>
<sequence length="737" mass="84413">MEQSPVKLTLCFLVFAVGTEAMNYLAFPRMGRSPRSVNDKSNGRYNGQAFAFPRGRRALGGDEMSLSNIHERGFPMPRKKGKGISTYQVQSGLEKSLLTETETVSPKLKRKKRSVLDLEMWDNFKDFYSQTETNKPHEILQNANSGSYKPRKRDNLNGVTAPMLIQLTNKLLLQIQNQTLNGFSFLDSRLGSLSNRDLLLSDIPGTSFTNIASIRQKPNFAGMFQPVSEGHNEYWKPEKKNNNKFPMPRIREPPNQSSNKRTNKFPIPRITELSSPKRSDRISNFVMPITKEHYWTQSLVKKSKFHMPRLTEQLKQSSSKRSKFHMPRVTETSSKVMGISNKSSSKRSKYHMPRMTAYFSKGSSSKRSKFHMPRLSANFPSSSFKFKRNKFHMPRLTEDTYQSSSKRSKFHMPRMTEDTSQSFSKRNKFRMPRITELSDQSSSKRSKFMMPRIIELPDQSSSTKRHFMMPRISTNNNMYSSHNTDQFEHQGSYKRSKFPMPRLTENFKRNLKNTFQKKSDTINQSKITEISSQTSSERVQKKNKFPMPRARLATDNDSNYSKRSKFFSIQNSINGSLIHLDSLSDQMKNHVINFFPKSGMTDLSRLIIESNESPSYIVSSTNDGYILMNETNGNGSFVLTDDGGGYLAFPRMGRSNNGNLDATDIHTDCCPKGIKTQWVVMGDSKPDVQSRCLPDAVCCDGLEELVGRSSEHVFFTKCVPKESDEKSSVLDRLLRKS</sequence>